<name>D8UKY6_VOLCA</name>
<dbReference type="Proteomes" id="UP000001058">
    <property type="component" value="Unassembled WGS sequence"/>
</dbReference>
<dbReference type="PANTHER" id="PTHR31268">
    <property type="match status" value="1"/>
</dbReference>
<dbReference type="RefSeq" id="XP_002959324.1">
    <property type="nucleotide sequence ID" value="XM_002959278.1"/>
</dbReference>
<dbReference type="PANTHER" id="PTHR31268:SF32">
    <property type="entry name" value="GALACTINOL--SUCROSE GALACTOSYLTRANSFERASE 2-RELATED"/>
    <property type="match status" value="1"/>
</dbReference>
<dbReference type="InParanoid" id="D8UKY6"/>
<dbReference type="Pfam" id="PF05691">
    <property type="entry name" value="Raffinose_syn"/>
    <property type="match status" value="1"/>
</dbReference>
<protein>
    <submittedName>
        <fullName evidence="2">Uncharacterized protein</fullName>
    </submittedName>
</protein>
<keyword evidence="3" id="KW-1185">Reference proteome</keyword>
<dbReference type="eggNOG" id="ENOG502STG1">
    <property type="taxonomic scope" value="Eukaryota"/>
</dbReference>
<evidence type="ECO:0000313" key="3">
    <source>
        <dbReference type="Proteomes" id="UP000001058"/>
    </source>
</evidence>
<dbReference type="KEGG" id="vcn:VOLCADRAFT_100758"/>
<dbReference type="STRING" id="3068.D8UKY6"/>
<sequence>MQLQSNWSAIGVGKGIHQWSLGSSQTSLQARVLLLPGASASLSHRPVRQAQLGIKSRLKSHQFFQLTSRVWSVAAAASSGSGSGRHNNNMVVMGGSLRGPEAQQAVATASAAAGVGTAMQQQQQQLPQQPQQLAAGPVSPSCISLSVSSGAVVAPDLDYTVVLDMLHKNAAANQDASHGGGVVLGLTSPVGPTDMLDVVIGQLNFKRLLACARNKLWWMTPEWRTASWALPPETQFLLAEMAAAGPYVVLLPLIDGDFRGTLRPPANPSSDVNTVKVPLELLTDISYIGYTVRDN</sequence>
<evidence type="ECO:0000256" key="1">
    <source>
        <dbReference type="ARBA" id="ARBA00023277"/>
    </source>
</evidence>
<gene>
    <name evidence="2" type="ORF">VOLCADRAFT_100758</name>
</gene>
<organism evidence="3">
    <name type="scientific">Volvox carteri f. nagariensis</name>
    <dbReference type="NCBI Taxonomy" id="3068"/>
    <lineage>
        <taxon>Eukaryota</taxon>
        <taxon>Viridiplantae</taxon>
        <taxon>Chlorophyta</taxon>
        <taxon>core chlorophytes</taxon>
        <taxon>Chlorophyceae</taxon>
        <taxon>CS clade</taxon>
        <taxon>Chlamydomonadales</taxon>
        <taxon>Volvocaceae</taxon>
        <taxon>Volvox</taxon>
    </lineage>
</organism>
<dbReference type="EMBL" id="GL378472">
    <property type="protein sequence ID" value="EFJ39617.1"/>
    <property type="molecule type" value="Genomic_DNA"/>
</dbReference>
<proteinExistence type="predicted"/>
<dbReference type="AlphaFoldDB" id="D8UKY6"/>
<accession>D8UKY6</accession>
<dbReference type="InterPro" id="IPR008811">
    <property type="entry name" value="Glycosyl_hydrolases_36"/>
</dbReference>
<evidence type="ECO:0000313" key="2">
    <source>
        <dbReference type="EMBL" id="EFJ39617.1"/>
    </source>
</evidence>
<reference evidence="2 3" key="1">
    <citation type="journal article" date="2010" name="Science">
        <title>Genomic analysis of organismal complexity in the multicellular green alga Volvox carteri.</title>
        <authorList>
            <person name="Prochnik S.E."/>
            <person name="Umen J."/>
            <person name="Nedelcu A.M."/>
            <person name="Hallmann A."/>
            <person name="Miller S.M."/>
            <person name="Nishii I."/>
            <person name="Ferris P."/>
            <person name="Kuo A."/>
            <person name="Mitros T."/>
            <person name="Fritz-Laylin L.K."/>
            <person name="Hellsten U."/>
            <person name="Chapman J."/>
            <person name="Simakov O."/>
            <person name="Rensing S.A."/>
            <person name="Terry A."/>
            <person name="Pangilinan J."/>
            <person name="Kapitonov V."/>
            <person name="Jurka J."/>
            <person name="Salamov A."/>
            <person name="Shapiro H."/>
            <person name="Schmutz J."/>
            <person name="Grimwood J."/>
            <person name="Lindquist E."/>
            <person name="Lucas S."/>
            <person name="Grigoriev I.V."/>
            <person name="Schmitt R."/>
            <person name="Kirk D."/>
            <person name="Rokhsar D.S."/>
        </authorList>
    </citation>
    <scope>NUCLEOTIDE SEQUENCE [LARGE SCALE GENOMIC DNA]</scope>
    <source>
        <strain evidence="3">f. Nagariensis / Eve</strain>
    </source>
</reference>
<dbReference type="GeneID" id="9626372"/>
<dbReference type="OrthoDB" id="4664297at2759"/>
<keyword evidence="1" id="KW-0119">Carbohydrate metabolism</keyword>